<dbReference type="InterPro" id="IPR049442">
    <property type="entry name" value="Thi_PPkinase-like_C"/>
</dbReference>
<dbReference type="Gene3D" id="3.40.50.10240">
    <property type="entry name" value="Thiamin pyrophosphokinase, catalytic domain"/>
    <property type="match status" value="1"/>
</dbReference>
<dbReference type="CDD" id="cd07995">
    <property type="entry name" value="TPK"/>
    <property type="match status" value="1"/>
</dbReference>
<dbReference type="GO" id="GO:0004788">
    <property type="term" value="F:thiamine diphosphokinase activity"/>
    <property type="evidence" value="ECO:0007669"/>
    <property type="project" value="UniProtKB-EC"/>
</dbReference>
<feature type="domain" description="Thiamin pyrophosphokinase catalytic" evidence="6">
    <location>
        <begin position="31"/>
        <end position="134"/>
    </location>
</feature>
<reference evidence="8 9" key="1">
    <citation type="submission" date="2021-01" db="EMBL/GenBank/DDBJ databases">
        <title>Prevotella A2931 sp. nov.</title>
        <authorList>
            <person name="Buhl M."/>
            <person name="Oberhettinger P."/>
        </authorList>
    </citation>
    <scope>NUCLEOTIDE SEQUENCE [LARGE SCALE GENOMIC DNA]</scope>
    <source>
        <strain evidence="8 9">A2931</strain>
    </source>
</reference>
<keyword evidence="1 8" id="KW-0808">Transferase</keyword>
<dbReference type="PANTHER" id="PTHR41299:SF1">
    <property type="entry name" value="THIAMINE PYROPHOSPHOKINASE"/>
    <property type="match status" value="1"/>
</dbReference>
<dbReference type="SUPFAM" id="SSF63999">
    <property type="entry name" value="Thiamin pyrophosphokinase, catalytic domain"/>
    <property type="match status" value="1"/>
</dbReference>
<sequence length="224" mass="25218">MKHYEKINTESRFDTVIVADGAFPKGDVALNILRHARHIIACDGAAKTLLNQGFEPTGITVIGDGDSLSEELKVQLHFIQIEEQDSNDLTKATRHYIAQPTTVSGSRIAFLGATGKREDHTLANISLMMRYYREMNIQPVMITDEGYFIPSDGASSFTTFVGQQMSIFNFGCRQLESEGLVWNVFPFDELWQGTLNEAEKTTIKFKGDGYYLVYLTFQGKRHCV</sequence>
<organism evidence="8 9">
    <name type="scientific">Prevotella illustrans</name>
    <dbReference type="NCBI Taxonomy" id="2800387"/>
    <lineage>
        <taxon>Bacteria</taxon>
        <taxon>Pseudomonadati</taxon>
        <taxon>Bacteroidota</taxon>
        <taxon>Bacteroidia</taxon>
        <taxon>Bacteroidales</taxon>
        <taxon>Prevotellaceae</taxon>
        <taxon>Prevotella</taxon>
    </lineage>
</organism>
<proteinExistence type="predicted"/>
<dbReference type="InterPro" id="IPR007371">
    <property type="entry name" value="TPK_catalytic"/>
</dbReference>
<dbReference type="RefSeq" id="WP_107581113.1">
    <property type="nucleotide sequence ID" value="NZ_JAERMS010000010.1"/>
</dbReference>
<dbReference type="InterPro" id="IPR036759">
    <property type="entry name" value="TPK_catalytic_sf"/>
</dbReference>
<evidence type="ECO:0000313" key="9">
    <source>
        <dbReference type="Proteomes" id="UP000664265"/>
    </source>
</evidence>
<evidence type="ECO:0000259" key="6">
    <source>
        <dbReference type="Pfam" id="PF04263"/>
    </source>
</evidence>
<evidence type="ECO:0000313" key="8">
    <source>
        <dbReference type="EMBL" id="MBO1363145.1"/>
    </source>
</evidence>
<dbReference type="EC" id="2.7.6.2" evidence="5"/>
<evidence type="ECO:0000256" key="4">
    <source>
        <dbReference type="ARBA" id="ARBA00022840"/>
    </source>
</evidence>
<keyword evidence="2" id="KW-0547">Nucleotide-binding</keyword>
<dbReference type="InterPro" id="IPR053149">
    <property type="entry name" value="TPK"/>
</dbReference>
<evidence type="ECO:0000256" key="3">
    <source>
        <dbReference type="ARBA" id="ARBA00022777"/>
    </source>
</evidence>
<evidence type="ECO:0000256" key="5">
    <source>
        <dbReference type="NCBIfam" id="TIGR01378"/>
    </source>
</evidence>
<name>A0ABS3M4V1_9BACT</name>
<evidence type="ECO:0000259" key="7">
    <source>
        <dbReference type="Pfam" id="PF21275"/>
    </source>
</evidence>
<dbReference type="NCBIfam" id="TIGR01378">
    <property type="entry name" value="thi_PPkinase"/>
    <property type="match status" value="1"/>
</dbReference>
<gene>
    <name evidence="8" type="ORF">JHU38_05030</name>
</gene>
<evidence type="ECO:0000256" key="2">
    <source>
        <dbReference type="ARBA" id="ARBA00022741"/>
    </source>
</evidence>
<dbReference type="EMBL" id="JAERMS010000010">
    <property type="protein sequence ID" value="MBO1363145.1"/>
    <property type="molecule type" value="Genomic_DNA"/>
</dbReference>
<dbReference type="Pfam" id="PF21275">
    <property type="entry name" value="Thi_PPkinase_C"/>
    <property type="match status" value="1"/>
</dbReference>
<dbReference type="Proteomes" id="UP000664265">
    <property type="component" value="Unassembled WGS sequence"/>
</dbReference>
<comment type="caution">
    <text evidence="8">The sequence shown here is derived from an EMBL/GenBank/DDBJ whole genome shotgun (WGS) entry which is preliminary data.</text>
</comment>
<protein>
    <recommendedName>
        <fullName evidence="5">Thiamine diphosphokinase</fullName>
        <ecNumber evidence="5">2.7.6.2</ecNumber>
    </recommendedName>
</protein>
<keyword evidence="4" id="KW-0067">ATP-binding</keyword>
<dbReference type="InterPro" id="IPR006282">
    <property type="entry name" value="Thi_PPkinase"/>
</dbReference>
<evidence type="ECO:0000256" key="1">
    <source>
        <dbReference type="ARBA" id="ARBA00022679"/>
    </source>
</evidence>
<keyword evidence="9" id="KW-1185">Reference proteome</keyword>
<dbReference type="Pfam" id="PF04263">
    <property type="entry name" value="TPK_catalytic"/>
    <property type="match status" value="1"/>
</dbReference>
<feature type="domain" description="Thiamin pyrophosphokinase-like substrate-binding" evidence="7">
    <location>
        <begin position="146"/>
        <end position="214"/>
    </location>
</feature>
<dbReference type="PANTHER" id="PTHR41299">
    <property type="entry name" value="THIAMINE PYROPHOSPHOKINASE"/>
    <property type="match status" value="1"/>
</dbReference>
<keyword evidence="3" id="KW-0418">Kinase</keyword>
<accession>A0ABS3M4V1</accession>